<keyword evidence="6" id="KW-0479">Metal-binding</keyword>
<dbReference type="Proteomes" id="UP001060414">
    <property type="component" value="Chromosome"/>
</dbReference>
<dbReference type="SUPFAM" id="SSF63867">
    <property type="entry name" value="MoeA C-terminal domain-like"/>
    <property type="match status" value="1"/>
</dbReference>
<dbReference type="EC" id="2.10.1.1" evidence="6"/>
<keyword evidence="9" id="KW-1185">Reference proteome</keyword>
<dbReference type="PANTHER" id="PTHR10192">
    <property type="entry name" value="MOLYBDOPTERIN BIOSYNTHESIS PROTEIN"/>
    <property type="match status" value="1"/>
</dbReference>
<evidence type="ECO:0000313" key="9">
    <source>
        <dbReference type="Proteomes" id="UP001060414"/>
    </source>
</evidence>
<dbReference type="InterPro" id="IPR036135">
    <property type="entry name" value="MoeA_linker/N_sf"/>
</dbReference>
<sequence length="406" mass="42990">MLSFEDARNLVLAHTPTLGTERIALFDAGGRVLAEDIHALWDLPPWDNSAMDGYAVRAVDCAPGRALPVSAYLPAGATPGATLAPGAAIKIMTGAPLPAGADTIVPFEELREGENEIWLRSAPKPGAHVRCRGEDLARGALAIAAGTLLRPAEIGLLATFGKVLIPVFRRARVAILATGDELVEPGEPLAHGRIINSNAAALAAALREIGAEPLLLGIARDNEESHRRLITEGLRADALITSAGISTGDRDLVRETLLELGATEIFWKIDIKPGRPTAFFRAGATPVFCLPGNPVATLITFEELAKPALLKMMGLHRVIAPFIKGTLLEEVRKKPGRGQFLRVALEIRAGRILVRTSGDQNTGILRTLVGASGLVYLPADAAHLPVGSEVDVHVLGQLRESPPEAP</sequence>
<dbReference type="InterPro" id="IPR001453">
    <property type="entry name" value="MoaB/Mog_dom"/>
</dbReference>
<dbReference type="Pfam" id="PF03453">
    <property type="entry name" value="MoeA_N"/>
    <property type="match status" value="1"/>
</dbReference>
<proteinExistence type="inferred from homology"/>
<dbReference type="SMART" id="SM00852">
    <property type="entry name" value="MoCF_biosynth"/>
    <property type="match status" value="1"/>
</dbReference>
<dbReference type="PANTHER" id="PTHR10192:SF5">
    <property type="entry name" value="GEPHYRIN"/>
    <property type="match status" value="1"/>
</dbReference>
<dbReference type="Pfam" id="PF03454">
    <property type="entry name" value="MoeA_C"/>
    <property type="match status" value="1"/>
</dbReference>
<feature type="domain" description="MoaB/Mog" evidence="7">
    <location>
        <begin position="174"/>
        <end position="311"/>
    </location>
</feature>
<evidence type="ECO:0000256" key="6">
    <source>
        <dbReference type="RuleBase" id="RU365090"/>
    </source>
</evidence>
<dbReference type="Gene3D" id="3.90.105.10">
    <property type="entry name" value="Molybdopterin biosynthesis moea protein, domain 2"/>
    <property type="match status" value="1"/>
</dbReference>
<evidence type="ECO:0000313" key="8">
    <source>
        <dbReference type="EMBL" id="UWZ77996.1"/>
    </source>
</evidence>
<dbReference type="RefSeq" id="WP_260746344.1">
    <property type="nucleotide sequence ID" value="NZ_CP092109.1"/>
</dbReference>
<name>A0ABY5ZH29_9BACT</name>
<comment type="pathway">
    <text evidence="2 6">Cofactor biosynthesis; molybdopterin biosynthesis.</text>
</comment>
<dbReference type="SUPFAM" id="SSF53218">
    <property type="entry name" value="Molybdenum cofactor biosynthesis proteins"/>
    <property type="match status" value="1"/>
</dbReference>
<comment type="cofactor">
    <cofactor evidence="6">
        <name>Mg(2+)</name>
        <dbReference type="ChEBI" id="CHEBI:18420"/>
    </cofactor>
</comment>
<dbReference type="Gene3D" id="2.40.340.10">
    <property type="entry name" value="MoeA, C-terminal, domain IV"/>
    <property type="match status" value="1"/>
</dbReference>
<dbReference type="InterPro" id="IPR036425">
    <property type="entry name" value="MoaB/Mog-like_dom_sf"/>
</dbReference>
<keyword evidence="6" id="KW-0808">Transferase</keyword>
<evidence type="ECO:0000259" key="7">
    <source>
        <dbReference type="SMART" id="SM00852"/>
    </source>
</evidence>
<gene>
    <name evidence="8" type="ORF">L9S41_09810</name>
</gene>
<dbReference type="Gene3D" id="2.170.190.11">
    <property type="entry name" value="Molybdopterin biosynthesis moea protein, domain 3"/>
    <property type="match status" value="1"/>
</dbReference>
<evidence type="ECO:0000256" key="4">
    <source>
        <dbReference type="ARBA" id="ARBA00023150"/>
    </source>
</evidence>
<evidence type="ECO:0000256" key="3">
    <source>
        <dbReference type="ARBA" id="ARBA00010763"/>
    </source>
</evidence>
<comment type="catalytic activity">
    <reaction evidence="5">
        <text>adenylyl-molybdopterin + molybdate = Mo-molybdopterin + AMP + H(+)</text>
        <dbReference type="Rhea" id="RHEA:35047"/>
        <dbReference type="ChEBI" id="CHEBI:15378"/>
        <dbReference type="ChEBI" id="CHEBI:36264"/>
        <dbReference type="ChEBI" id="CHEBI:62727"/>
        <dbReference type="ChEBI" id="CHEBI:71302"/>
        <dbReference type="ChEBI" id="CHEBI:456215"/>
        <dbReference type="EC" id="2.10.1.1"/>
    </reaction>
</comment>
<dbReference type="InterPro" id="IPR005111">
    <property type="entry name" value="MoeA_C_domain_IV"/>
</dbReference>
<keyword evidence="6" id="KW-0460">Magnesium</keyword>
<keyword evidence="6" id="KW-0500">Molybdenum</keyword>
<reference evidence="8" key="1">
    <citation type="journal article" date="2022" name="Environ. Microbiol.">
        <title>Geoalkalibacter halelectricus SAP #1 sp. nov. possessing extracellular electron transfer and mineral#reducing capabilities from a haloalkaline environment.</title>
        <authorList>
            <person name="Yadav S."/>
            <person name="Singh R."/>
            <person name="Sundharam S.S."/>
            <person name="Chaudhary S."/>
            <person name="Krishnamurthi S."/>
            <person name="Patil S.A."/>
        </authorList>
    </citation>
    <scope>NUCLEOTIDE SEQUENCE</scope>
    <source>
        <strain evidence="8">SAP-1</strain>
    </source>
</reference>
<dbReference type="SUPFAM" id="SSF63882">
    <property type="entry name" value="MoeA N-terminal region -like"/>
    <property type="match status" value="1"/>
</dbReference>
<dbReference type="NCBIfam" id="TIGR00177">
    <property type="entry name" value="molyb_syn"/>
    <property type="match status" value="1"/>
</dbReference>
<dbReference type="CDD" id="cd00887">
    <property type="entry name" value="MoeA"/>
    <property type="match status" value="1"/>
</dbReference>
<protein>
    <recommendedName>
        <fullName evidence="6">Molybdopterin molybdenumtransferase</fullName>
        <ecNumber evidence="6">2.10.1.1</ecNumber>
    </recommendedName>
</protein>
<accession>A0ABY5ZH29</accession>
<dbReference type="Gene3D" id="3.40.980.10">
    <property type="entry name" value="MoaB/Mog-like domain"/>
    <property type="match status" value="1"/>
</dbReference>
<comment type="similarity">
    <text evidence="3 6">Belongs to the MoeA family.</text>
</comment>
<dbReference type="Pfam" id="PF00994">
    <property type="entry name" value="MoCF_biosynth"/>
    <property type="match status" value="1"/>
</dbReference>
<organism evidence="8 9">
    <name type="scientific">Geoalkalibacter halelectricus</name>
    <dbReference type="NCBI Taxonomy" id="2847045"/>
    <lineage>
        <taxon>Bacteria</taxon>
        <taxon>Pseudomonadati</taxon>
        <taxon>Thermodesulfobacteriota</taxon>
        <taxon>Desulfuromonadia</taxon>
        <taxon>Desulfuromonadales</taxon>
        <taxon>Geoalkalibacteraceae</taxon>
        <taxon>Geoalkalibacter</taxon>
    </lineage>
</organism>
<keyword evidence="4 6" id="KW-0501">Molybdenum cofactor biosynthesis</keyword>
<dbReference type="InterPro" id="IPR005110">
    <property type="entry name" value="MoeA_linker/N"/>
</dbReference>
<dbReference type="EMBL" id="CP092109">
    <property type="protein sequence ID" value="UWZ77996.1"/>
    <property type="molecule type" value="Genomic_DNA"/>
</dbReference>
<evidence type="ECO:0000256" key="1">
    <source>
        <dbReference type="ARBA" id="ARBA00002901"/>
    </source>
</evidence>
<dbReference type="NCBIfam" id="NF045515">
    <property type="entry name" value="Glp_gephyrin"/>
    <property type="match status" value="1"/>
</dbReference>
<evidence type="ECO:0000256" key="5">
    <source>
        <dbReference type="ARBA" id="ARBA00047317"/>
    </source>
</evidence>
<dbReference type="InterPro" id="IPR036688">
    <property type="entry name" value="MoeA_C_domain_IV_sf"/>
</dbReference>
<comment type="function">
    <text evidence="1 6">Catalyzes the insertion of molybdate into adenylated molybdopterin with the concomitant release of AMP.</text>
</comment>
<evidence type="ECO:0000256" key="2">
    <source>
        <dbReference type="ARBA" id="ARBA00005046"/>
    </source>
</evidence>
<dbReference type="InterPro" id="IPR038987">
    <property type="entry name" value="MoeA-like"/>
</dbReference>